<keyword evidence="4" id="KW-1185">Reference proteome</keyword>
<organism evidence="3 4">
    <name type="scientific">Niveispirillum cyanobacteriorum</name>
    <dbReference type="NCBI Taxonomy" id="1612173"/>
    <lineage>
        <taxon>Bacteria</taxon>
        <taxon>Pseudomonadati</taxon>
        <taxon>Pseudomonadota</taxon>
        <taxon>Alphaproteobacteria</taxon>
        <taxon>Rhodospirillales</taxon>
        <taxon>Azospirillaceae</taxon>
        <taxon>Niveispirillum</taxon>
    </lineage>
</organism>
<dbReference type="KEGG" id="ncb:C0V82_06180"/>
<feature type="region of interest" description="Disordered" evidence="1">
    <location>
        <begin position="1"/>
        <end position="26"/>
    </location>
</feature>
<evidence type="ECO:0000313" key="3">
    <source>
        <dbReference type="EMBL" id="AUN31711.1"/>
    </source>
</evidence>
<dbReference type="Pfam" id="PF11902">
    <property type="entry name" value="DUF3422"/>
    <property type="match status" value="1"/>
</dbReference>
<evidence type="ECO:0000256" key="1">
    <source>
        <dbReference type="SAM" id="MobiDB-lite"/>
    </source>
</evidence>
<dbReference type="AlphaFoldDB" id="A0A2K9NF09"/>
<protein>
    <submittedName>
        <fullName evidence="3">DUF3422 domain-containing protein</fullName>
    </submittedName>
</protein>
<keyword evidence="2" id="KW-0472">Membrane</keyword>
<name>A0A2K9NF09_9PROT</name>
<keyword evidence="2" id="KW-0812">Transmembrane</keyword>
<sequence>MAPDGRDGRDHPQRTQLNDELHARPHMRITTPARITHLAHLTGELGADHAHLLALCRDVGLPLPGLELRQVQLLVDGRTVKWERHTEFTAVTIADMAPGEAGDWSALSPRLADWTSRLPGPRLVACHLRLEPDGDPHHTPDSLSAIFPRGELLGSEVAGGEALVWTDFHLGSDGHTRILVRDKALSASHAGRVIQRLLEIETYRMTALLGLPLAREAGPELASLEQRLEGIVARTALGGNLAEEHGLLDALTRLAAEAEALSVRCRYRFGATTAYAELVERRVEELREERIPGLQRLGVFLERRFRPAVRTCEAVARRQGELAAGISRASSLLRTRVDVQRAEQNAEILKSLEHRARTQLRIQEAVEGLSVFAISYYLLGLVKYVVDGLPTIGGLPPKALMTGIAVPTIVAAVWVGIRRLRRAVSSGK</sequence>
<dbReference type="EMBL" id="CP025611">
    <property type="protein sequence ID" value="AUN31711.1"/>
    <property type="molecule type" value="Genomic_DNA"/>
</dbReference>
<dbReference type="OrthoDB" id="9767470at2"/>
<feature type="compositionally biased region" description="Basic and acidic residues" evidence="1">
    <location>
        <begin position="1"/>
        <end position="23"/>
    </location>
</feature>
<accession>A0A2K9NF09</accession>
<evidence type="ECO:0000256" key="2">
    <source>
        <dbReference type="SAM" id="Phobius"/>
    </source>
</evidence>
<reference evidence="3 4" key="1">
    <citation type="submission" date="2017-12" db="EMBL/GenBank/DDBJ databases">
        <title>Genomes of bacteria within cyanobacterial aggregates.</title>
        <authorList>
            <person name="Cai H."/>
        </authorList>
    </citation>
    <scope>NUCLEOTIDE SEQUENCE [LARGE SCALE GENOMIC DNA]</scope>
    <source>
        <strain evidence="3 4">TH16</strain>
    </source>
</reference>
<dbReference type="InterPro" id="IPR021830">
    <property type="entry name" value="DUF3422"/>
</dbReference>
<evidence type="ECO:0000313" key="4">
    <source>
        <dbReference type="Proteomes" id="UP000234752"/>
    </source>
</evidence>
<feature type="transmembrane region" description="Helical" evidence="2">
    <location>
        <begin position="398"/>
        <end position="417"/>
    </location>
</feature>
<proteinExistence type="predicted"/>
<gene>
    <name evidence="3" type="ORF">C0V82_06180</name>
</gene>
<keyword evidence="2" id="KW-1133">Transmembrane helix</keyword>
<dbReference type="Proteomes" id="UP000234752">
    <property type="component" value="Chromosome eg_1"/>
</dbReference>